<dbReference type="Pfam" id="PF09334">
    <property type="entry name" value="tRNA-synt_1g"/>
    <property type="match status" value="1"/>
</dbReference>
<evidence type="ECO:0000313" key="14">
    <source>
        <dbReference type="EMBL" id="PIP21661.1"/>
    </source>
</evidence>
<sequence>MEKYDPNTIEKKWQKIWEESKTHQAADFSKKKKYYCLDMFPYPSGEGLHVGHWRGYVFSDVWSRYQKMRDKNVLHPIGFDAFGLPAENAAIKTKMHPKTHIKETISRFEKQLKDIGAMYDWSREVITSEPEYYKWTQWLFLQLYQNGLAYRDEAFVNFCPNCQTVLANEQVKGGLCERCDSIVQKKKLKQWFFKISKYAQQLLDGLHKIDWPERVKLMQRHWIGKSEGALVKFKIVNCKLKIENCFIDVFTTRPDTLFGVSFLVLAPEHELTTKITTVDKAKSVEKYVREALKVSEIDRSNLQREKTGVFTGAYAINPITKSKIPIWVADYVLSNYGTGAIMSVPAHDQRDFDFAKKFNLPIIQVISAPSKKQKSEKTWESDGIMINSGQFNGINSQQAKSAITEYLEKNKLGISSVNYKLKDWLISRQRYWGAPIPIIYCRKCWELKTKNEKRKTDFTIIDGKEYAIIPVPEEQLPVLLPEKVDFKPTGESPLARTEEFLNTKCPKCKGPAKRETDTMDTFVCSSWYFLRFCDPKNKKKFADKTRIKYWMPVDFYVGGIEHATMHLLYARFITHALHSLGLLDFNEPFLKLYTIGMIYLHGAKMSKSRGNIISPDEIIQKYGTDTLRGYELFVGPTDEDSEWNVNGVNGVYRFLQKVYTLVADFKEAKSSVPMEQQTHQLIKRYTDDLLRLNFNTLISHLMSFVNLISKKEAPPTGVGGIFSSLGRAKEDKNQCSKFQIETLIKLLSPIAPHLAEELWQKIGNEQSVFESGWPSYDQDKIASDTMTLVIQVNGKVRDTIVIKKNDSKANIIDMAIKRQDVQKWIVGNKIKKTVYIPFKLINFVV</sequence>
<dbReference type="SUPFAM" id="SSF50677">
    <property type="entry name" value="ValRS/IleRS/LeuRS editing domain"/>
    <property type="match status" value="1"/>
</dbReference>
<organism evidence="14 15">
    <name type="scientific">Candidatus Nealsonbacteria bacterium CG23_combo_of_CG06-09_8_20_14_all_40_13</name>
    <dbReference type="NCBI Taxonomy" id="1974724"/>
    <lineage>
        <taxon>Bacteria</taxon>
        <taxon>Candidatus Nealsoniibacteriota</taxon>
    </lineage>
</organism>
<evidence type="ECO:0000256" key="1">
    <source>
        <dbReference type="ARBA" id="ARBA00005594"/>
    </source>
</evidence>
<dbReference type="EMBL" id="PCRM01000026">
    <property type="protein sequence ID" value="PIP21661.1"/>
    <property type="molecule type" value="Genomic_DNA"/>
</dbReference>
<dbReference type="InterPro" id="IPR009008">
    <property type="entry name" value="Val/Leu/Ile-tRNA-synth_edit"/>
</dbReference>
<dbReference type="NCBIfam" id="TIGR00396">
    <property type="entry name" value="leuS_bact"/>
    <property type="match status" value="1"/>
</dbReference>
<dbReference type="CDD" id="cd00812">
    <property type="entry name" value="LeuRS_core"/>
    <property type="match status" value="1"/>
</dbReference>
<comment type="similarity">
    <text evidence="1 8 9">Belongs to the class-I aminoacyl-tRNA synthetase family.</text>
</comment>
<evidence type="ECO:0000256" key="2">
    <source>
        <dbReference type="ARBA" id="ARBA00022598"/>
    </source>
</evidence>
<dbReference type="FunFam" id="3.40.50.620:FF:000003">
    <property type="entry name" value="Leucine--tRNA ligase"/>
    <property type="match status" value="1"/>
</dbReference>
<dbReference type="Proteomes" id="UP000231567">
    <property type="component" value="Unassembled WGS sequence"/>
</dbReference>
<feature type="domain" description="Methionyl/Leucyl tRNA synthetase" evidence="12">
    <location>
        <begin position="40"/>
        <end position="181"/>
    </location>
</feature>
<evidence type="ECO:0000256" key="4">
    <source>
        <dbReference type="ARBA" id="ARBA00022840"/>
    </source>
</evidence>
<dbReference type="SUPFAM" id="SSF47323">
    <property type="entry name" value="Anticodon-binding domain of a subclass of class I aminoacyl-tRNA synthetases"/>
    <property type="match status" value="1"/>
</dbReference>
<feature type="domain" description="Aminoacyl-tRNA synthetase class Ia" evidence="10">
    <location>
        <begin position="416"/>
        <end position="630"/>
    </location>
</feature>
<evidence type="ECO:0000259" key="12">
    <source>
        <dbReference type="Pfam" id="PF09334"/>
    </source>
</evidence>
<evidence type="ECO:0000313" key="15">
    <source>
        <dbReference type="Proteomes" id="UP000231567"/>
    </source>
</evidence>
<dbReference type="InterPro" id="IPR015413">
    <property type="entry name" value="Methionyl/Leucyl_tRNA_Synth"/>
</dbReference>
<dbReference type="EC" id="6.1.1.4" evidence="8"/>
<evidence type="ECO:0000256" key="5">
    <source>
        <dbReference type="ARBA" id="ARBA00022917"/>
    </source>
</evidence>
<dbReference type="InterPro" id="IPR014729">
    <property type="entry name" value="Rossmann-like_a/b/a_fold"/>
</dbReference>
<keyword evidence="6 8" id="KW-0030">Aminoacyl-tRNA synthetase</keyword>
<accession>A0A2G9YT25</accession>
<name>A0A2G9YT25_9BACT</name>
<dbReference type="PANTHER" id="PTHR43740:SF2">
    <property type="entry name" value="LEUCINE--TRNA LIGASE, MITOCHONDRIAL"/>
    <property type="match status" value="1"/>
</dbReference>
<dbReference type="GO" id="GO:0005524">
    <property type="term" value="F:ATP binding"/>
    <property type="evidence" value="ECO:0007669"/>
    <property type="project" value="UniProtKB-UniRule"/>
</dbReference>
<dbReference type="GO" id="GO:0005829">
    <property type="term" value="C:cytosol"/>
    <property type="evidence" value="ECO:0007669"/>
    <property type="project" value="TreeGrafter"/>
</dbReference>
<dbReference type="PANTHER" id="PTHR43740">
    <property type="entry name" value="LEUCYL-TRNA SYNTHETASE"/>
    <property type="match status" value="1"/>
</dbReference>
<comment type="subcellular location">
    <subcellularLocation>
        <location evidence="8">Cytoplasm</location>
    </subcellularLocation>
</comment>
<dbReference type="Pfam" id="PF13603">
    <property type="entry name" value="tRNA-synt_1_2"/>
    <property type="match status" value="1"/>
</dbReference>
<comment type="caution">
    <text evidence="14">The sequence shown here is derived from an EMBL/GenBank/DDBJ whole genome shotgun (WGS) entry which is preliminary data.</text>
</comment>
<dbReference type="Gene3D" id="3.40.50.620">
    <property type="entry name" value="HUPs"/>
    <property type="match status" value="2"/>
</dbReference>
<comment type="catalytic activity">
    <reaction evidence="7 8">
        <text>tRNA(Leu) + L-leucine + ATP = L-leucyl-tRNA(Leu) + AMP + diphosphate</text>
        <dbReference type="Rhea" id="RHEA:11688"/>
        <dbReference type="Rhea" id="RHEA-COMP:9613"/>
        <dbReference type="Rhea" id="RHEA-COMP:9622"/>
        <dbReference type="ChEBI" id="CHEBI:30616"/>
        <dbReference type="ChEBI" id="CHEBI:33019"/>
        <dbReference type="ChEBI" id="CHEBI:57427"/>
        <dbReference type="ChEBI" id="CHEBI:78442"/>
        <dbReference type="ChEBI" id="CHEBI:78494"/>
        <dbReference type="ChEBI" id="CHEBI:456215"/>
        <dbReference type="EC" id="6.1.1.4"/>
    </reaction>
</comment>
<evidence type="ECO:0000256" key="9">
    <source>
        <dbReference type="RuleBase" id="RU363039"/>
    </source>
</evidence>
<keyword evidence="4 8" id="KW-0067">ATP-binding</keyword>
<dbReference type="GO" id="GO:0002161">
    <property type="term" value="F:aminoacyl-tRNA deacylase activity"/>
    <property type="evidence" value="ECO:0007669"/>
    <property type="project" value="InterPro"/>
</dbReference>
<evidence type="ECO:0000256" key="3">
    <source>
        <dbReference type="ARBA" id="ARBA00022741"/>
    </source>
</evidence>
<dbReference type="Pfam" id="PF00133">
    <property type="entry name" value="tRNA-synt_1"/>
    <property type="match status" value="1"/>
</dbReference>
<keyword evidence="3 8" id="KW-0547">Nucleotide-binding</keyword>
<feature type="domain" description="Leucyl-tRNA synthetase editing" evidence="13">
    <location>
        <begin position="220"/>
        <end position="408"/>
    </location>
</feature>
<dbReference type="Pfam" id="PF08264">
    <property type="entry name" value="Anticodon_1"/>
    <property type="match status" value="1"/>
</dbReference>
<evidence type="ECO:0000259" key="10">
    <source>
        <dbReference type="Pfam" id="PF00133"/>
    </source>
</evidence>
<keyword evidence="8" id="KW-0963">Cytoplasm</keyword>
<dbReference type="FunFam" id="1.10.730.10:FF:000002">
    <property type="entry name" value="Leucine--tRNA ligase"/>
    <property type="match status" value="1"/>
</dbReference>
<dbReference type="AlphaFoldDB" id="A0A2G9YT25"/>
<keyword evidence="5 8" id="KW-0648">Protein biosynthesis</keyword>
<evidence type="ECO:0000259" key="11">
    <source>
        <dbReference type="Pfam" id="PF08264"/>
    </source>
</evidence>
<dbReference type="InterPro" id="IPR025709">
    <property type="entry name" value="Leu_tRNA-synth_edit"/>
</dbReference>
<feature type="short sequence motif" description="'KMSKS' region" evidence="8">
    <location>
        <begin position="604"/>
        <end position="608"/>
    </location>
</feature>
<dbReference type="PRINTS" id="PR00985">
    <property type="entry name" value="TRNASYNTHLEU"/>
</dbReference>
<comment type="caution">
    <text evidence="8">Lacks conserved residue(s) required for the propagation of feature annotation.</text>
</comment>
<dbReference type="InterPro" id="IPR009080">
    <property type="entry name" value="tRNAsynth_Ia_anticodon-bd"/>
</dbReference>
<dbReference type="CDD" id="cd07958">
    <property type="entry name" value="Anticodon_Ia_Leu_BEm"/>
    <property type="match status" value="1"/>
</dbReference>
<protein>
    <recommendedName>
        <fullName evidence="8">Leucine--tRNA ligase</fullName>
        <ecNumber evidence="8">6.1.1.4</ecNumber>
    </recommendedName>
    <alternativeName>
        <fullName evidence="8">Leucyl-tRNA synthetase</fullName>
        <shortName evidence="8">LeuRS</shortName>
    </alternativeName>
</protein>
<evidence type="ECO:0000259" key="13">
    <source>
        <dbReference type="Pfam" id="PF13603"/>
    </source>
</evidence>
<evidence type="ECO:0000256" key="7">
    <source>
        <dbReference type="ARBA" id="ARBA00047469"/>
    </source>
</evidence>
<dbReference type="SUPFAM" id="SSF52374">
    <property type="entry name" value="Nucleotidylyl transferase"/>
    <property type="match status" value="1"/>
</dbReference>
<reference evidence="14 15" key="1">
    <citation type="submission" date="2017-09" db="EMBL/GenBank/DDBJ databases">
        <title>Depth-based differentiation of microbial function through sediment-hosted aquifers and enrichment of novel symbionts in the deep terrestrial subsurface.</title>
        <authorList>
            <person name="Probst A.J."/>
            <person name="Ladd B."/>
            <person name="Jarett J.K."/>
            <person name="Geller-Mcgrath D.E."/>
            <person name="Sieber C.M."/>
            <person name="Emerson J.B."/>
            <person name="Anantharaman K."/>
            <person name="Thomas B.C."/>
            <person name="Malmstrom R."/>
            <person name="Stieglmeier M."/>
            <person name="Klingl A."/>
            <person name="Woyke T."/>
            <person name="Ryan C.M."/>
            <person name="Banfield J.F."/>
        </authorList>
    </citation>
    <scope>NUCLEOTIDE SEQUENCE [LARGE SCALE GENOMIC DNA]</scope>
    <source>
        <strain evidence="14">CG23_combo_of_CG06-09_8_20_14_all_40_13</strain>
    </source>
</reference>
<dbReference type="GO" id="GO:0004823">
    <property type="term" value="F:leucine-tRNA ligase activity"/>
    <property type="evidence" value="ECO:0007669"/>
    <property type="project" value="UniProtKB-UniRule"/>
</dbReference>
<keyword evidence="2 8" id="KW-0436">Ligase</keyword>
<feature type="domain" description="Methionyl/Valyl/Leucyl/Isoleucyl-tRNA synthetase anticodon-binding" evidence="11">
    <location>
        <begin position="676"/>
        <end position="808"/>
    </location>
</feature>
<evidence type="ECO:0000256" key="8">
    <source>
        <dbReference type="HAMAP-Rule" id="MF_00049"/>
    </source>
</evidence>
<proteinExistence type="inferred from homology"/>
<dbReference type="HAMAP" id="MF_00049_B">
    <property type="entry name" value="Leu_tRNA_synth_B"/>
    <property type="match status" value="1"/>
</dbReference>
<evidence type="ECO:0000256" key="6">
    <source>
        <dbReference type="ARBA" id="ARBA00023146"/>
    </source>
</evidence>
<dbReference type="InterPro" id="IPR013155">
    <property type="entry name" value="M/V/L/I-tRNA-synth_anticd-bd"/>
</dbReference>
<dbReference type="InterPro" id="IPR002300">
    <property type="entry name" value="aa-tRNA-synth_Ia"/>
</dbReference>
<gene>
    <name evidence="8" type="primary">leuS</name>
    <name evidence="14" type="ORF">COX39_01910</name>
</gene>
<dbReference type="Gene3D" id="1.10.730.10">
    <property type="entry name" value="Isoleucyl-tRNA Synthetase, Domain 1"/>
    <property type="match status" value="1"/>
</dbReference>
<feature type="binding site" evidence="8">
    <location>
        <position position="607"/>
    </location>
    <ligand>
        <name>ATP</name>
        <dbReference type="ChEBI" id="CHEBI:30616"/>
    </ligand>
</feature>
<dbReference type="GO" id="GO:0006429">
    <property type="term" value="P:leucyl-tRNA aminoacylation"/>
    <property type="evidence" value="ECO:0007669"/>
    <property type="project" value="UniProtKB-UniRule"/>
</dbReference>
<dbReference type="InterPro" id="IPR002302">
    <property type="entry name" value="Leu-tRNA-ligase"/>
</dbReference>